<dbReference type="AlphaFoldDB" id="G7E155"/>
<protein>
    <submittedName>
        <fullName evidence="1">Uncharacterized protein</fullName>
    </submittedName>
</protein>
<dbReference type="HOGENOM" id="CLU_1540444_0_0_1"/>
<organism evidence="1 2">
    <name type="scientific">Mixia osmundae (strain CBS 9802 / IAM 14324 / JCM 22182 / KY 12970)</name>
    <dbReference type="NCBI Taxonomy" id="764103"/>
    <lineage>
        <taxon>Eukaryota</taxon>
        <taxon>Fungi</taxon>
        <taxon>Dikarya</taxon>
        <taxon>Basidiomycota</taxon>
        <taxon>Pucciniomycotina</taxon>
        <taxon>Mixiomycetes</taxon>
        <taxon>Mixiales</taxon>
        <taxon>Mixiaceae</taxon>
        <taxon>Mixia</taxon>
    </lineage>
</organism>
<keyword evidence="2" id="KW-1185">Reference proteome</keyword>
<comment type="caution">
    <text evidence="1">The sequence shown here is derived from an EMBL/GenBank/DDBJ whole genome shotgun (WGS) entry which is preliminary data.</text>
</comment>
<accession>G7E155</accession>
<gene>
    <name evidence="1" type="primary">Mo03233</name>
    <name evidence="1" type="ORF">E5Q_03233</name>
</gene>
<proteinExistence type="predicted"/>
<sequence length="174" mass="19298">MQASKNASHIGLSLSSYLAPGVRSLPSAFLQNYDALTFAWDLTNSREAGLVLTESEAWPMPSGVTWRRTSELRQDLEQVTIEVIIPIEIDRTTLASNPAADAIIKTCCRAYVIINAALRYFEEGEILDREVTITCKPSYSETMCPQSWPEETTTVCYYISSSIVISTIQGHVQA</sequence>
<dbReference type="InParanoid" id="G7E155"/>
<reference evidence="1 2" key="2">
    <citation type="journal article" date="2012" name="Open Biol.">
        <title>Characteristics of nucleosomes and linker DNA regions on the genome of the basidiomycete Mixia osmundae revealed by mono- and dinucleosome mapping.</title>
        <authorList>
            <person name="Nishida H."/>
            <person name="Kondo S."/>
            <person name="Matsumoto T."/>
            <person name="Suzuki Y."/>
            <person name="Yoshikawa H."/>
            <person name="Taylor T.D."/>
            <person name="Sugiyama J."/>
        </authorList>
    </citation>
    <scope>NUCLEOTIDE SEQUENCE [LARGE SCALE GENOMIC DNA]</scope>
    <source>
        <strain evidence="2">CBS 9802 / IAM 14324 / JCM 22182 / KY 12970</strain>
    </source>
</reference>
<evidence type="ECO:0000313" key="2">
    <source>
        <dbReference type="Proteomes" id="UP000009131"/>
    </source>
</evidence>
<dbReference type="Proteomes" id="UP000009131">
    <property type="component" value="Unassembled WGS sequence"/>
</dbReference>
<name>G7E155_MIXOS</name>
<evidence type="ECO:0000313" key="1">
    <source>
        <dbReference type="EMBL" id="GAA96565.1"/>
    </source>
</evidence>
<dbReference type="EMBL" id="BABT02000102">
    <property type="protein sequence ID" value="GAA96565.1"/>
    <property type="molecule type" value="Genomic_DNA"/>
</dbReference>
<reference evidence="1 2" key="1">
    <citation type="journal article" date="2011" name="J. Gen. Appl. Microbiol.">
        <title>Draft genome sequencing of the enigmatic basidiomycete Mixia osmundae.</title>
        <authorList>
            <person name="Nishida H."/>
            <person name="Nagatsuka Y."/>
            <person name="Sugiyama J."/>
        </authorList>
    </citation>
    <scope>NUCLEOTIDE SEQUENCE [LARGE SCALE GENOMIC DNA]</scope>
    <source>
        <strain evidence="2">CBS 9802 / IAM 14324 / JCM 22182 / KY 12970</strain>
    </source>
</reference>